<evidence type="ECO:0000313" key="3">
    <source>
        <dbReference type="Proteomes" id="UP000593565"/>
    </source>
</evidence>
<proteinExistence type="predicted"/>
<dbReference type="EMBL" id="JAAGNN010000002">
    <property type="protein sequence ID" value="KAF4092636.1"/>
    <property type="molecule type" value="Genomic_DNA"/>
</dbReference>
<feature type="region of interest" description="Disordered" evidence="1">
    <location>
        <begin position="136"/>
        <end position="168"/>
    </location>
</feature>
<sequence length="168" mass="19524">AVKHVIGQCCYTRRHTSSFFHRQQTETENQLYTSIEYIQHRIFLFIIKKKGYNFRELRIEATHCARGRRSFRSRSYPESRVLSKVVLLLLLSFLVFKSFKIELKSSVCSPVYECLQIITRRRYQRRRHGAEIRGRCRARRPHARGAARAGEHPATQAGAAGGHSAFEG</sequence>
<dbReference type="AlphaFoldDB" id="A0A7J6BC82"/>
<organism evidence="2 3">
    <name type="scientific">Ameiurus melas</name>
    <name type="common">Black bullhead</name>
    <name type="synonym">Silurus melas</name>
    <dbReference type="NCBI Taxonomy" id="219545"/>
    <lineage>
        <taxon>Eukaryota</taxon>
        <taxon>Metazoa</taxon>
        <taxon>Chordata</taxon>
        <taxon>Craniata</taxon>
        <taxon>Vertebrata</taxon>
        <taxon>Euteleostomi</taxon>
        <taxon>Actinopterygii</taxon>
        <taxon>Neopterygii</taxon>
        <taxon>Teleostei</taxon>
        <taxon>Ostariophysi</taxon>
        <taxon>Siluriformes</taxon>
        <taxon>Ictaluridae</taxon>
        <taxon>Ameiurus</taxon>
    </lineage>
</organism>
<gene>
    <name evidence="2" type="ORF">AMELA_G00023340</name>
</gene>
<comment type="caution">
    <text evidence="2">The sequence shown here is derived from an EMBL/GenBank/DDBJ whole genome shotgun (WGS) entry which is preliminary data.</text>
</comment>
<evidence type="ECO:0000313" key="2">
    <source>
        <dbReference type="EMBL" id="KAF4092636.1"/>
    </source>
</evidence>
<evidence type="ECO:0000256" key="1">
    <source>
        <dbReference type="SAM" id="MobiDB-lite"/>
    </source>
</evidence>
<protein>
    <submittedName>
        <fullName evidence="2">Uncharacterized protein</fullName>
    </submittedName>
</protein>
<name>A0A7J6BC82_AMEME</name>
<feature type="non-terminal residue" evidence="2">
    <location>
        <position position="168"/>
    </location>
</feature>
<dbReference type="Proteomes" id="UP000593565">
    <property type="component" value="Unassembled WGS sequence"/>
</dbReference>
<accession>A0A7J6BC82</accession>
<keyword evidence="3" id="KW-1185">Reference proteome</keyword>
<feature type="compositionally biased region" description="Basic residues" evidence="1">
    <location>
        <begin position="136"/>
        <end position="145"/>
    </location>
</feature>
<reference evidence="2 3" key="1">
    <citation type="submission" date="2020-02" db="EMBL/GenBank/DDBJ databases">
        <title>A chromosome-scale genome assembly of the black bullhead catfish (Ameiurus melas).</title>
        <authorList>
            <person name="Wen M."/>
            <person name="Zham M."/>
            <person name="Cabau C."/>
            <person name="Klopp C."/>
            <person name="Donnadieu C."/>
            <person name="Roques C."/>
            <person name="Bouchez O."/>
            <person name="Lampietro C."/>
            <person name="Jouanno E."/>
            <person name="Herpin A."/>
            <person name="Louis A."/>
            <person name="Berthelot C."/>
            <person name="Parey E."/>
            <person name="Roest-Crollius H."/>
            <person name="Braasch I."/>
            <person name="Postlethwait J."/>
            <person name="Robinson-Rechavi M."/>
            <person name="Echchiki A."/>
            <person name="Begum T."/>
            <person name="Montfort J."/>
            <person name="Schartl M."/>
            <person name="Bobe J."/>
            <person name="Guiguen Y."/>
        </authorList>
    </citation>
    <scope>NUCLEOTIDE SEQUENCE [LARGE SCALE GENOMIC DNA]</scope>
    <source>
        <strain evidence="2">M_S1</strain>
        <tissue evidence="2">Blood</tissue>
    </source>
</reference>